<keyword evidence="2" id="KW-0067">ATP-binding</keyword>
<reference evidence="5" key="2">
    <citation type="submission" date="2021-08" db="EMBL/GenBank/DDBJ databases">
        <authorList>
            <person name="Tani A."/>
            <person name="Ola A."/>
            <person name="Ogura Y."/>
            <person name="Katsura K."/>
            <person name="Hayashi T."/>
        </authorList>
    </citation>
    <scope>NUCLEOTIDE SEQUENCE</scope>
    <source>
        <strain evidence="5">NBRC 15689</strain>
    </source>
</reference>
<dbReference type="PANTHER" id="PTHR32309">
    <property type="entry name" value="TYROSINE-PROTEIN KINASE"/>
    <property type="match status" value="1"/>
</dbReference>
<reference evidence="5" key="1">
    <citation type="journal article" date="2021" name="Front. Microbiol.">
        <title>Comprehensive Comparative Genomics and Phenotyping of Methylobacterium Species.</title>
        <authorList>
            <person name="Alessa O."/>
            <person name="Ogura Y."/>
            <person name="Fujitani Y."/>
            <person name="Takami H."/>
            <person name="Hayashi T."/>
            <person name="Sahin N."/>
            <person name="Tani A."/>
        </authorList>
    </citation>
    <scope>NUCLEOTIDE SEQUENCE</scope>
    <source>
        <strain evidence="5">NBRC 15689</strain>
    </source>
</reference>
<dbReference type="SUPFAM" id="SSF52540">
    <property type="entry name" value="P-loop containing nucleoside triphosphate hydrolases"/>
    <property type="match status" value="1"/>
</dbReference>
<evidence type="ECO:0000313" key="5">
    <source>
        <dbReference type="EMBL" id="GJE28449.1"/>
    </source>
</evidence>
<dbReference type="Pfam" id="PF01656">
    <property type="entry name" value="CbiA"/>
    <property type="match status" value="1"/>
</dbReference>
<dbReference type="Proteomes" id="UP001055156">
    <property type="component" value="Unassembled WGS sequence"/>
</dbReference>
<evidence type="ECO:0000256" key="2">
    <source>
        <dbReference type="ARBA" id="ARBA00022840"/>
    </source>
</evidence>
<keyword evidence="1" id="KW-0547">Nucleotide-binding</keyword>
<dbReference type="InterPro" id="IPR002586">
    <property type="entry name" value="CobQ/CobB/MinD/ParA_Nub-bd_dom"/>
</dbReference>
<gene>
    <name evidence="5" type="ORF">LKMONMHP_3320</name>
</gene>
<keyword evidence="6" id="KW-1185">Reference proteome</keyword>
<organism evidence="5 6">
    <name type="scientific">Methylobacterium organophilum</name>
    <dbReference type="NCBI Taxonomy" id="410"/>
    <lineage>
        <taxon>Bacteria</taxon>
        <taxon>Pseudomonadati</taxon>
        <taxon>Pseudomonadota</taxon>
        <taxon>Alphaproteobacteria</taxon>
        <taxon>Hyphomicrobiales</taxon>
        <taxon>Methylobacteriaceae</taxon>
        <taxon>Methylobacterium</taxon>
    </lineage>
</organism>
<sequence>MNYSAPLFRTDGSGSTSPVPEFDLANSRLPEFDEPAGSLIGDLIAAVRRNVVGLLVWILVCVAGAVGYVVTAQPEFLASAQIALEPRLRLPPGADAAAAAAATAPTLDSAQAESQLQVIRSVRNLRYVFDTLKLDADPAYADAGPGMIGRILGAVGRLLPFGGGSSLSPEEAAARAREIAFQNFSDRVQVRRLGQSYVLEVSFRGLTARDAARITNGIAASYIRDQVLVRAASDQRGSEFLQGRIATIQAEKKAADEAVASGVIQPDVQFPDSDARIVGAALEPLTTAYPRTKLILLLAGLFGIASGIGAIAVLHSFDRVVRTPGQIRQTLGVDCLAVVPRLRHGAARLPDTAALDHPTSDFAQALRLLRAVLFTAGNDGQPVSVGFVSCLPDEGRSALSVNLACLLAASSDRVVLIDADLQNPDLSRRLAPRAEAGLDEFLRAHRSGADLPELPLAGTLSFVPAAAEGRTAHPNTFLGASPMREALTRFDGRRDLILDLPALSRSSDVQAIGDLLSGVVLVAALNRTTLDQLTEARRSLHAANIRVLGVVLNEPDALRKSRRSVFASALAAVRQ</sequence>
<dbReference type="InterPro" id="IPR005702">
    <property type="entry name" value="Wzc-like_C"/>
</dbReference>
<proteinExistence type="predicted"/>
<keyword evidence="3" id="KW-1133">Transmembrane helix</keyword>
<evidence type="ECO:0000259" key="4">
    <source>
        <dbReference type="Pfam" id="PF01656"/>
    </source>
</evidence>
<evidence type="ECO:0000256" key="3">
    <source>
        <dbReference type="SAM" id="Phobius"/>
    </source>
</evidence>
<keyword evidence="3" id="KW-0812">Transmembrane</keyword>
<feature type="transmembrane region" description="Helical" evidence="3">
    <location>
        <begin position="51"/>
        <end position="70"/>
    </location>
</feature>
<keyword evidence="3" id="KW-0472">Membrane</keyword>
<dbReference type="Gene3D" id="3.40.50.300">
    <property type="entry name" value="P-loop containing nucleotide triphosphate hydrolases"/>
    <property type="match status" value="1"/>
</dbReference>
<accession>A0ABQ4TD65</accession>
<evidence type="ECO:0000313" key="6">
    <source>
        <dbReference type="Proteomes" id="UP001055156"/>
    </source>
</evidence>
<protein>
    <recommendedName>
        <fullName evidence="4">CobQ/CobB/MinD/ParA nucleotide binding domain-containing protein</fullName>
    </recommendedName>
</protein>
<feature type="transmembrane region" description="Helical" evidence="3">
    <location>
        <begin position="294"/>
        <end position="317"/>
    </location>
</feature>
<evidence type="ECO:0000256" key="1">
    <source>
        <dbReference type="ARBA" id="ARBA00022741"/>
    </source>
</evidence>
<dbReference type="PANTHER" id="PTHR32309:SF13">
    <property type="entry name" value="FERRIC ENTEROBACTIN TRANSPORT PROTEIN FEPE"/>
    <property type="match status" value="1"/>
</dbReference>
<feature type="domain" description="CobQ/CobB/MinD/ParA nucleotide binding" evidence="4">
    <location>
        <begin position="395"/>
        <end position="556"/>
    </location>
</feature>
<comment type="caution">
    <text evidence="5">The sequence shown here is derived from an EMBL/GenBank/DDBJ whole genome shotgun (WGS) entry which is preliminary data.</text>
</comment>
<name>A0ABQ4TD65_METOR</name>
<dbReference type="EMBL" id="BPQV01000010">
    <property type="protein sequence ID" value="GJE28449.1"/>
    <property type="molecule type" value="Genomic_DNA"/>
</dbReference>
<dbReference type="CDD" id="cd05387">
    <property type="entry name" value="BY-kinase"/>
    <property type="match status" value="1"/>
</dbReference>
<dbReference type="InterPro" id="IPR027417">
    <property type="entry name" value="P-loop_NTPase"/>
</dbReference>
<dbReference type="InterPro" id="IPR050445">
    <property type="entry name" value="Bact_polysacc_biosynth/exp"/>
</dbReference>